<feature type="region of interest" description="Disordered" evidence="1">
    <location>
        <begin position="413"/>
        <end position="444"/>
    </location>
</feature>
<evidence type="ECO:0000256" key="1">
    <source>
        <dbReference type="SAM" id="MobiDB-lite"/>
    </source>
</evidence>
<keyword evidence="2" id="KW-0812">Transmembrane</keyword>
<comment type="caution">
    <text evidence="3">The sequence shown here is derived from an EMBL/GenBank/DDBJ whole genome shotgun (WGS) entry which is preliminary data.</text>
</comment>
<keyword evidence="4" id="KW-1185">Reference proteome</keyword>
<dbReference type="EMBL" id="BAEE01000056">
    <property type="protein sequence ID" value="GAB10425.1"/>
    <property type="molecule type" value="Genomic_DNA"/>
</dbReference>
<dbReference type="STRING" id="1073574.GOARA_056_01730"/>
<feature type="transmembrane region" description="Helical" evidence="2">
    <location>
        <begin position="84"/>
        <end position="109"/>
    </location>
</feature>
<evidence type="ECO:0000313" key="3">
    <source>
        <dbReference type="EMBL" id="GAB10425.1"/>
    </source>
</evidence>
<dbReference type="Pfam" id="PF19877">
    <property type="entry name" value="DUF6350"/>
    <property type="match status" value="1"/>
</dbReference>
<feature type="transmembrane region" description="Helical" evidence="2">
    <location>
        <begin position="305"/>
        <end position="325"/>
    </location>
</feature>
<protein>
    <submittedName>
        <fullName evidence="3">Uncharacterized protein</fullName>
    </submittedName>
</protein>
<dbReference type="Proteomes" id="UP000035088">
    <property type="component" value="Unassembled WGS sequence"/>
</dbReference>
<dbReference type="InterPro" id="IPR045931">
    <property type="entry name" value="DUF6350"/>
</dbReference>
<keyword evidence="2" id="KW-0472">Membrane</keyword>
<feature type="transmembrane region" description="Helical" evidence="2">
    <location>
        <begin position="245"/>
        <end position="268"/>
    </location>
</feature>
<evidence type="ECO:0000256" key="2">
    <source>
        <dbReference type="SAM" id="Phobius"/>
    </source>
</evidence>
<organism evidence="3 4">
    <name type="scientific">Gordonia araii NBRC 100433</name>
    <dbReference type="NCBI Taxonomy" id="1073574"/>
    <lineage>
        <taxon>Bacteria</taxon>
        <taxon>Bacillati</taxon>
        <taxon>Actinomycetota</taxon>
        <taxon>Actinomycetes</taxon>
        <taxon>Mycobacteriales</taxon>
        <taxon>Gordoniaceae</taxon>
        <taxon>Gordonia</taxon>
    </lineage>
</organism>
<proteinExistence type="predicted"/>
<feature type="transmembrane region" description="Helical" evidence="2">
    <location>
        <begin position="280"/>
        <end position="299"/>
    </location>
</feature>
<feature type="compositionally biased region" description="Low complexity" evidence="1">
    <location>
        <begin position="413"/>
        <end position="423"/>
    </location>
</feature>
<dbReference type="OrthoDB" id="4775522at2"/>
<reference evidence="3 4" key="1">
    <citation type="submission" date="2011-11" db="EMBL/GenBank/DDBJ databases">
        <title>Whole genome shotgun sequence of Gordonia araii NBRC 100433.</title>
        <authorList>
            <person name="Yoshida Y."/>
            <person name="Hosoyama A."/>
            <person name="Tsuchikane K."/>
            <person name="Katsumata H."/>
            <person name="Yamazaki S."/>
            <person name="Fujita N."/>
        </authorList>
    </citation>
    <scope>NUCLEOTIDE SEQUENCE [LARGE SCALE GENOMIC DNA]</scope>
    <source>
        <strain evidence="3 4">NBRC 100433</strain>
    </source>
</reference>
<keyword evidence="2" id="KW-1133">Transmembrane helix</keyword>
<feature type="transmembrane region" description="Helical" evidence="2">
    <location>
        <begin position="337"/>
        <end position="359"/>
    </location>
</feature>
<dbReference type="RefSeq" id="WP_007322500.1">
    <property type="nucleotide sequence ID" value="NZ_BAEE01000056.1"/>
</dbReference>
<feature type="transmembrane region" description="Helical" evidence="2">
    <location>
        <begin position="121"/>
        <end position="144"/>
    </location>
</feature>
<feature type="transmembrane region" description="Helical" evidence="2">
    <location>
        <begin position="371"/>
        <end position="392"/>
    </location>
</feature>
<name>G7H3K0_9ACTN</name>
<feature type="transmembrane region" description="Helical" evidence="2">
    <location>
        <begin position="204"/>
        <end position="225"/>
    </location>
</feature>
<dbReference type="AlphaFoldDB" id="G7H3K0"/>
<feature type="transmembrane region" description="Helical" evidence="2">
    <location>
        <begin position="156"/>
        <end position="177"/>
    </location>
</feature>
<gene>
    <name evidence="3" type="ORF">GOARA_056_01730</name>
</gene>
<accession>G7H3K0</accession>
<evidence type="ECO:0000313" key="4">
    <source>
        <dbReference type="Proteomes" id="UP000035088"/>
    </source>
</evidence>
<sequence length="463" mass="46965">MAGQTGSLAERLRHVRQAQRERALTSAGTARELVIVAFAVPLATLALLALIVGVTLVSSGSGFGAFGTALGSAWLSLHQVPLSIGGVTISSLPLLPTIGLAVAVFAYTGPSARLRTTPADLGALVGAAIGGPLLITALALALVLDGSSVLPVNPPNALWAFAATALLYGGATTAGIARRDWRDWCEDAGLTGERFDDVVAGVKTGWLASLLLVGAAAIAVCALLVVNWPSVATVVAGGNGIDGHLGLVVLSLLYLPNVVIDAVGVLLGTTVQMGGSLVDLFNPQPGTVPALPILAIVPGPPPIRFLWSIALVVPLGIAVWAGLRMRHYDPIRNLRRVAICAATAAAVLLLATLAATGTVGELGRAGGDPPVVGVFAFGLFVVVGAIIALLHGARDETKAQRRAAAAATVAPAAGGGDAELAADPVDDDAEPAEPTPTFFRPDGDAPVVDDLEDLMFFDDLTPD</sequence>
<feature type="transmembrane region" description="Helical" evidence="2">
    <location>
        <begin position="33"/>
        <end position="57"/>
    </location>
</feature>